<sequence>MTNGKRHNSPTYVSNKNVNFCKKGGYFSDLVYKNKSASWKNHQKRPHFFPIALIIDK</sequence>
<keyword evidence="2" id="KW-1185">Reference proteome</keyword>
<dbReference type="Proteomes" id="UP000000607">
    <property type="component" value="Chromosome"/>
</dbReference>
<dbReference type="AlphaFoldDB" id="Q65W59"/>
<dbReference type="EMBL" id="AE016827">
    <property type="protein sequence ID" value="AAU36801.1"/>
    <property type="molecule type" value="Genomic_DNA"/>
</dbReference>
<proteinExistence type="predicted"/>
<evidence type="ECO:0000313" key="2">
    <source>
        <dbReference type="Proteomes" id="UP000000607"/>
    </source>
</evidence>
<gene>
    <name evidence="1" type="ordered locus">MS0194</name>
</gene>
<organism evidence="1 2">
    <name type="scientific">Mannheimia succiniciproducens (strain KCTC 0769BP / MBEL55E)</name>
    <dbReference type="NCBI Taxonomy" id="221988"/>
    <lineage>
        <taxon>Bacteria</taxon>
        <taxon>Pseudomonadati</taxon>
        <taxon>Pseudomonadota</taxon>
        <taxon>Gammaproteobacteria</taxon>
        <taxon>Pasteurellales</taxon>
        <taxon>Pasteurellaceae</taxon>
        <taxon>Basfia</taxon>
    </lineage>
</organism>
<dbReference type="KEGG" id="msu:MS0194"/>
<reference evidence="1 2" key="1">
    <citation type="journal article" date="2004" name="Nat. Biotechnol.">
        <title>The genome sequence of the capnophilic rumen bacterium Mannheimia succiniciproducens.</title>
        <authorList>
            <person name="Hong S.H."/>
            <person name="Kim J.S."/>
            <person name="Lee S.Y."/>
            <person name="In Y.H."/>
            <person name="Choi S.S."/>
            <person name="Rih J.-K."/>
            <person name="Kim C.H."/>
            <person name="Jeong H."/>
            <person name="Hur C.G."/>
            <person name="Kim J.J."/>
        </authorList>
    </citation>
    <scope>NUCLEOTIDE SEQUENCE [LARGE SCALE GENOMIC DNA]</scope>
    <source>
        <strain evidence="2">KCTC 0769BP / MBEL55E</strain>
    </source>
</reference>
<protein>
    <submittedName>
        <fullName evidence="1">Uncharacterized protein</fullName>
    </submittedName>
</protein>
<accession>Q65W59</accession>
<name>Q65W59_MANSM</name>
<dbReference type="HOGENOM" id="CLU_2991375_0_0_6"/>
<dbReference type="STRING" id="221988.MS0194"/>
<evidence type="ECO:0000313" key="1">
    <source>
        <dbReference type="EMBL" id="AAU36801.1"/>
    </source>
</evidence>